<dbReference type="RefSeq" id="WP_078711426.1">
    <property type="nucleotide sequence ID" value="NZ_FUWY01000002.1"/>
</dbReference>
<sequence>MLTKDEFEFLNYAVRNGFNLISKEGNSNFVRIFCEDVEKDEHDNPVIEKDGSFRIKTREQFCQTSNFKQLVKFKIYKITELLESNESGSYEKN</sequence>
<accession>A0A1T4LR04</accession>
<evidence type="ECO:0000313" key="2">
    <source>
        <dbReference type="Proteomes" id="UP000243297"/>
    </source>
</evidence>
<gene>
    <name evidence="1" type="ORF">SAMN02745191_1002</name>
</gene>
<name>A0A1T4LR04_9FIRM</name>
<proteinExistence type="predicted"/>
<reference evidence="2" key="1">
    <citation type="submission" date="2017-02" db="EMBL/GenBank/DDBJ databases">
        <authorList>
            <person name="Varghese N."/>
            <person name="Submissions S."/>
        </authorList>
    </citation>
    <scope>NUCLEOTIDE SEQUENCE [LARGE SCALE GENOMIC DNA]</scope>
    <source>
        <strain evidence="2">ATCC 25662</strain>
    </source>
</reference>
<dbReference type="Proteomes" id="UP000243297">
    <property type="component" value="Unassembled WGS sequence"/>
</dbReference>
<evidence type="ECO:0000313" key="1">
    <source>
        <dbReference type="EMBL" id="SJZ56874.1"/>
    </source>
</evidence>
<dbReference type="EMBL" id="FUWY01000002">
    <property type="protein sequence ID" value="SJZ56874.1"/>
    <property type="molecule type" value="Genomic_DNA"/>
</dbReference>
<dbReference type="AlphaFoldDB" id="A0A1T4LR04"/>
<protein>
    <submittedName>
        <fullName evidence="1">Uncharacterized protein</fullName>
    </submittedName>
</protein>
<keyword evidence="2" id="KW-1185">Reference proteome</keyword>
<organism evidence="1 2">
    <name type="scientific">Anaerorhabdus furcosa</name>
    <dbReference type="NCBI Taxonomy" id="118967"/>
    <lineage>
        <taxon>Bacteria</taxon>
        <taxon>Bacillati</taxon>
        <taxon>Bacillota</taxon>
        <taxon>Erysipelotrichia</taxon>
        <taxon>Erysipelotrichales</taxon>
        <taxon>Erysipelotrichaceae</taxon>
        <taxon>Anaerorhabdus</taxon>
    </lineage>
</organism>
<dbReference type="STRING" id="118967.SAMN02745191_1002"/>